<keyword evidence="4 6" id="KW-0807">Transducer</keyword>
<comment type="similarity">
    <text evidence="5">Belongs to the methyl-accepting chemotaxis (MCP) protein family.</text>
</comment>
<dbReference type="EMBL" id="NPBQ01000062">
    <property type="protein sequence ID" value="PAD83349.1"/>
    <property type="molecule type" value="Genomic_DNA"/>
</dbReference>
<reference evidence="11 12" key="1">
    <citation type="submission" date="2017-07" db="EMBL/GenBank/DDBJ databases">
        <title>Isolation and whole genome analysis of endospore-forming bacteria from heroin.</title>
        <authorList>
            <person name="Kalinowski J."/>
            <person name="Ahrens B."/>
            <person name="Al-Dilaimi A."/>
            <person name="Winkler A."/>
            <person name="Wibberg D."/>
            <person name="Schleenbecker U."/>
            <person name="Ruckert C."/>
            <person name="Wolfel R."/>
            <person name="Grass G."/>
        </authorList>
    </citation>
    <scope>NUCLEOTIDE SEQUENCE [LARGE SCALE GENOMIC DNA]</scope>
    <source>
        <strain evidence="11 12">7521-2</strain>
    </source>
</reference>
<evidence type="ECO:0000256" key="5">
    <source>
        <dbReference type="ARBA" id="ARBA00029447"/>
    </source>
</evidence>
<keyword evidence="8" id="KW-1133">Transmembrane helix</keyword>
<dbReference type="PANTHER" id="PTHR32089">
    <property type="entry name" value="METHYL-ACCEPTING CHEMOTAXIS PROTEIN MCPB"/>
    <property type="match status" value="1"/>
</dbReference>
<evidence type="ECO:0000256" key="2">
    <source>
        <dbReference type="ARBA" id="ARBA00022475"/>
    </source>
</evidence>
<dbReference type="InterPro" id="IPR004089">
    <property type="entry name" value="MCPsignal_dom"/>
</dbReference>
<evidence type="ECO:0000256" key="6">
    <source>
        <dbReference type="PROSITE-ProRule" id="PRU00284"/>
    </source>
</evidence>
<evidence type="ECO:0000256" key="3">
    <source>
        <dbReference type="ARBA" id="ARBA00023136"/>
    </source>
</evidence>
<comment type="subcellular location">
    <subcellularLocation>
        <location evidence="1">Cell membrane</location>
    </subcellularLocation>
</comment>
<feature type="transmembrane region" description="Helical" evidence="8">
    <location>
        <begin position="53"/>
        <end position="74"/>
    </location>
</feature>
<dbReference type="Proteomes" id="UP000216961">
    <property type="component" value="Unassembled WGS sequence"/>
</dbReference>
<dbReference type="PANTHER" id="PTHR32089:SF114">
    <property type="entry name" value="METHYL-ACCEPTING CHEMOTAXIS PROTEIN MCPB"/>
    <property type="match status" value="1"/>
</dbReference>
<dbReference type="SMART" id="SM00304">
    <property type="entry name" value="HAMP"/>
    <property type="match status" value="1"/>
</dbReference>
<dbReference type="CDD" id="cd06225">
    <property type="entry name" value="HAMP"/>
    <property type="match status" value="1"/>
</dbReference>
<feature type="transmembrane region" description="Helical" evidence="8">
    <location>
        <begin position="12"/>
        <end position="37"/>
    </location>
</feature>
<keyword evidence="2" id="KW-1003">Cell membrane</keyword>
<dbReference type="PROSITE" id="PS50111">
    <property type="entry name" value="CHEMOTAXIS_TRANSDUC_2"/>
    <property type="match status" value="1"/>
</dbReference>
<feature type="coiled-coil region" evidence="7">
    <location>
        <begin position="169"/>
        <end position="213"/>
    </location>
</feature>
<evidence type="ECO:0000313" key="12">
    <source>
        <dbReference type="Proteomes" id="UP000216961"/>
    </source>
</evidence>
<dbReference type="GO" id="GO:0005886">
    <property type="term" value="C:plasma membrane"/>
    <property type="evidence" value="ECO:0007669"/>
    <property type="project" value="UniProtKB-SubCell"/>
</dbReference>
<proteinExistence type="inferred from homology"/>
<dbReference type="Gene3D" id="6.10.340.10">
    <property type="match status" value="1"/>
</dbReference>
<dbReference type="SMART" id="SM00283">
    <property type="entry name" value="MA"/>
    <property type="match status" value="1"/>
</dbReference>
<dbReference type="Pfam" id="PF00672">
    <property type="entry name" value="HAMP"/>
    <property type="match status" value="1"/>
</dbReference>
<name>A0AA91Z1C1_NIACI</name>
<dbReference type="GO" id="GO:0007165">
    <property type="term" value="P:signal transduction"/>
    <property type="evidence" value="ECO:0007669"/>
    <property type="project" value="UniProtKB-KW"/>
</dbReference>
<accession>A0AA91Z1C1</accession>
<evidence type="ECO:0000259" key="10">
    <source>
        <dbReference type="PROSITE" id="PS50885"/>
    </source>
</evidence>
<evidence type="ECO:0000259" key="9">
    <source>
        <dbReference type="PROSITE" id="PS50111"/>
    </source>
</evidence>
<dbReference type="Gene3D" id="1.10.287.950">
    <property type="entry name" value="Methyl-accepting chemotaxis protein"/>
    <property type="match status" value="1"/>
</dbReference>
<comment type="caution">
    <text evidence="11">The sequence shown here is derived from an EMBL/GenBank/DDBJ whole genome shotgun (WGS) entry which is preliminary data.</text>
</comment>
<keyword evidence="8" id="KW-0812">Transmembrane</keyword>
<dbReference type="InterPro" id="IPR003660">
    <property type="entry name" value="HAMP_dom"/>
</dbReference>
<dbReference type="SUPFAM" id="SSF58104">
    <property type="entry name" value="Methyl-accepting chemotaxis protein (MCP) signaling domain"/>
    <property type="match status" value="1"/>
</dbReference>
<evidence type="ECO:0000256" key="7">
    <source>
        <dbReference type="SAM" id="Coils"/>
    </source>
</evidence>
<sequence length="435" mass="47457">MFQMKKKDSFKVKSLIGFNMLILITTCISVFSGFFIAKNENLQGLFSFTYSDYLIIVAAVIILTILSALVFNVLMMGKLKALSRLNDKVHRLAHGDLSVEFKDTSKDEIGQLNRSISELQEKFSFLVSSLKNVNETGISQASDVSVIAEETLASAEEIGRAMAEIADGAVSQASELEEVKREIDSLTNSIDNMEGKNQIIKKATENAQEASHNGQKTINTLKICNENASKSTNEVSIGISGLYQKVLDISKITSTINRIAEQTNLLALNASIEAARAGEHGKGFSVVANEVRNLAEETNSATKQIQDMIQNIEKEMESTVMSIYETTNQTAELDVAVKDTEKEFTAIARAVINSIEAVKEMTVELNRVVEQNNHISSSIAKVSEVSESVAAAVEQIASSTDEQTSAIGNVAKTAEIMKSSNEELKDSLTKYNLAK</sequence>
<dbReference type="PROSITE" id="PS50885">
    <property type="entry name" value="HAMP"/>
    <property type="match status" value="1"/>
</dbReference>
<dbReference type="Pfam" id="PF00015">
    <property type="entry name" value="MCPsignal"/>
    <property type="match status" value="1"/>
</dbReference>
<evidence type="ECO:0000256" key="4">
    <source>
        <dbReference type="ARBA" id="ARBA00023224"/>
    </source>
</evidence>
<feature type="domain" description="HAMP" evidence="10">
    <location>
        <begin position="79"/>
        <end position="128"/>
    </location>
</feature>
<evidence type="ECO:0000256" key="8">
    <source>
        <dbReference type="SAM" id="Phobius"/>
    </source>
</evidence>
<organism evidence="11 12">
    <name type="scientific">Niallia circulans</name>
    <name type="common">Bacillus circulans</name>
    <dbReference type="NCBI Taxonomy" id="1397"/>
    <lineage>
        <taxon>Bacteria</taxon>
        <taxon>Bacillati</taxon>
        <taxon>Bacillota</taxon>
        <taxon>Bacilli</taxon>
        <taxon>Bacillales</taxon>
        <taxon>Bacillaceae</taxon>
        <taxon>Niallia</taxon>
    </lineage>
</organism>
<gene>
    <name evidence="11" type="ORF">CHH57_10200</name>
</gene>
<keyword evidence="3 8" id="KW-0472">Membrane</keyword>
<feature type="domain" description="Methyl-accepting transducer" evidence="9">
    <location>
        <begin position="147"/>
        <end position="397"/>
    </location>
</feature>
<evidence type="ECO:0000256" key="1">
    <source>
        <dbReference type="ARBA" id="ARBA00004236"/>
    </source>
</evidence>
<evidence type="ECO:0008006" key="13">
    <source>
        <dbReference type="Google" id="ProtNLM"/>
    </source>
</evidence>
<evidence type="ECO:0000313" key="11">
    <source>
        <dbReference type="EMBL" id="PAD83349.1"/>
    </source>
</evidence>
<dbReference type="AlphaFoldDB" id="A0AA91Z1C1"/>
<keyword evidence="7" id="KW-0175">Coiled coil</keyword>
<protein>
    <recommendedName>
        <fullName evidence="13">Methyl-accepting chemotaxis protein</fullName>
    </recommendedName>
</protein>